<dbReference type="InterPro" id="IPR049614">
    <property type="entry name" value="HrpB_DEXH"/>
</dbReference>
<keyword evidence="1" id="KW-0547">Nucleotide-binding</keyword>
<dbReference type="SUPFAM" id="SSF52540">
    <property type="entry name" value="P-loop containing nucleoside triphosphate hydrolases"/>
    <property type="match status" value="1"/>
</dbReference>
<dbReference type="SMART" id="SM00490">
    <property type="entry name" value="HELICc"/>
    <property type="match status" value="1"/>
</dbReference>
<reference evidence="8 9" key="1">
    <citation type="submission" date="2014-08" db="EMBL/GenBank/DDBJ databases">
        <authorList>
            <person name="den Bakker H.C."/>
        </authorList>
    </citation>
    <scope>NUCLEOTIDE SEQUENCE [LARGE SCALE GENOMIC DNA]</scope>
    <source>
        <strain evidence="8 9">DSM 18334</strain>
    </source>
</reference>
<keyword evidence="2" id="KW-0378">Hydrolase</keyword>
<evidence type="ECO:0000313" key="8">
    <source>
        <dbReference type="EMBL" id="KGE16944.1"/>
    </source>
</evidence>
<dbReference type="Pfam" id="PF08482">
    <property type="entry name" value="HrpB_C"/>
    <property type="match status" value="1"/>
</dbReference>
<dbReference type="InterPro" id="IPR010225">
    <property type="entry name" value="HrpB"/>
</dbReference>
<dbReference type="RefSeq" id="WP_036655308.1">
    <property type="nucleotide sequence ID" value="NZ_JQCR01000003.1"/>
</dbReference>
<accession>A0A098M383</accession>
<dbReference type="Proteomes" id="UP000029734">
    <property type="component" value="Unassembled WGS sequence"/>
</dbReference>
<dbReference type="GO" id="GO:0016787">
    <property type="term" value="F:hydrolase activity"/>
    <property type="evidence" value="ECO:0007669"/>
    <property type="project" value="UniProtKB-KW"/>
</dbReference>
<dbReference type="PIRSF" id="PIRSF005496">
    <property type="entry name" value="ATP_hel_hrpB"/>
    <property type="match status" value="1"/>
</dbReference>
<dbReference type="PANTHER" id="PTHR43519">
    <property type="entry name" value="ATP-DEPENDENT RNA HELICASE HRPB"/>
    <property type="match status" value="1"/>
</dbReference>
<dbReference type="InterPro" id="IPR011545">
    <property type="entry name" value="DEAD/DEAH_box_helicase_dom"/>
</dbReference>
<dbReference type="InterPro" id="IPR007502">
    <property type="entry name" value="Helicase-assoc_dom"/>
</dbReference>
<evidence type="ECO:0000256" key="1">
    <source>
        <dbReference type="ARBA" id="ARBA00022741"/>
    </source>
</evidence>
<keyword evidence="4" id="KW-0067">ATP-binding</keyword>
<proteinExistence type="predicted"/>
<dbReference type="Gene3D" id="3.40.50.300">
    <property type="entry name" value="P-loop containing nucleotide triphosphate hydrolases"/>
    <property type="match status" value="2"/>
</dbReference>
<feature type="domain" description="Helicase ATP-binding" evidence="6">
    <location>
        <begin position="14"/>
        <end position="178"/>
    </location>
</feature>
<evidence type="ECO:0000259" key="7">
    <source>
        <dbReference type="PROSITE" id="PS51194"/>
    </source>
</evidence>
<sequence>MDNLPIMQVLPELIHILRSSRAAVLIAEPGAGKTTATPPAFLNEPWLEGKSILMLEPRRLAARSAAVFMSAALGESVGQTVGYRMRMDTKVSKNTRIVVVTEGVLTRMLQSDPSLGDVGLLIFDEFHERSLHADLGLALALEAQSVLREDLRILIMSATLDGDRVSDFLGGVPVVDCPGRTYPVETIYAPASGNLPLEKQASAAVRRALAEQSGDILLFLPGEREIRRTQRELELSMLPDSTVLRPLYGQLSQELQNSAVAAAVQGQRKVVLATSIAETSLTIQGVSTVIDTGLRRTQVFSPRTGMPRLETVPVSKASADQRRGRAGRTAPGVCYRLWSQEEHHRLPEDNVPEIMETDLAQLALELAVWGVRDPAALQWLDAPPAAPFAQGAALLRQLGALDARGAITPHGRSMAALGAHPRVAHMLLRALELGAAPLACRLAALLGERDPFRGPATLDCDLTLRVESLLRYEHSAADAGGVDPAALRVIQRESRNFLQQLLTVGSATATHPLSSPERHSLSSPERQSPSTLDRLSMSSPVDLSLIGLLLSFAYPDRIGQKRGEGAFVLSGGRGAAMSKGQPLERSHYIVAAAVDDKVTQGKIMLAAALEETQLLEYHADNITEAAEVYWDPESSSVKARSRTMLGSLVLKETSHNRPTPEEIEEVLLKVIAEKGLDVLPWEKGVQQLRQRMMFMHALRKDWPEMSDEALIGSLDMWLKPFLQGMRSLRDLNRVPLSRALEGMLNWNQRQMLDKEAPTHITVPSGSRVPVDYENPSAPVLAVRLQEMFGQVNTPMLGGGRIAVVLHLLSPARRPMQVTSDLASFWRSTYFEVKKDLKGRYPKHYWPDDPLQAIPTNRTRPVK</sequence>
<dbReference type="EMBL" id="JQCR01000003">
    <property type="protein sequence ID" value="KGE16944.1"/>
    <property type="molecule type" value="Genomic_DNA"/>
</dbReference>
<dbReference type="AlphaFoldDB" id="A0A098M383"/>
<dbReference type="InterPro" id="IPR027417">
    <property type="entry name" value="P-loop_NTPase"/>
</dbReference>
<name>A0A098M383_9BACL</name>
<dbReference type="InterPro" id="IPR013689">
    <property type="entry name" value="RNA_helicase_ATP-dep_HrpB_C"/>
</dbReference>
<dbReference type="PROSITE" id="PS51192">
    <property type="entry name" value="HELICASE_ATP_BIND_1"/>
    <property type="match status" value="1"/>
</dbReference>
<feature type="compositionally biased region" description="Polar residues" evidence="5">
    <location>
        <begin position="521"/>
        <end position="535"/>
    </location>
</feature>
<dbReference type="CDD" id="cd18791">
    <property type="entry name" value="SF2_C_RHA"/>
    <property type="match status" value="1"/>
</dbReference>
<dbReference type="SMART" id="SM00847">
    <property type="entry name" value="HA2"/>
    <property type="match status" value="1"/>
</dbReference>
<dbReference type="InterPro" id="IPR001650">
    <property type="entry name" value="Helicase_C-like"/>
</dbReference>
<reference evidence="8 9" key="2">
    <citation type="submission" date="2014-10" db="EMBL/GenBank/DDBJ databases">
        <title>Comparative genomics of the Paenibacillus odorifer group.</title>
        <authorList>
            <person name="Tsai Y.-C."/>
            <person name="Martin N."/>
            <person name="Korlach J."/>
            <person name="Wiedmann M."/>
        </authorList>
    </citation>
    <scope>NUCLEOTIDE SEQUENCE [LARGE SCALE GENOMIC DNA]</scope>
    <source>
        <strain evidence="8 9">DSM 18334</strain>
    </source>
</reference>
<dbReference type="OrthoDB" id="9808833at2"/>
<evidence type="ECO:0000256" key="2">
    <source>
        <dbReference type="ARBA" id="ARBA00022801"/>
    </source>
</evidence>
<dbReference type="Gene3D" id="1.20.120.1080">
    <property type="match status" value="1"/>
</dbReference>
<dbReference type="PROSITE" id="PS51194">
    <property type="entry name" value="HELICASE_CTER"/>
    <property type="match status" value="1"/>
</dbReference>
<dbReference type="eggNOG" id="COG1643">
    <property type="taxonomic scope" value="Bacteria"/>
</dbReference>
<evidence type="ECO:0000256" key="5">
    <source>
        <dbReference type="SAM" id="MobiDB-lite"/>
    </source>
</evidence>
<dbReference type="Pfam" id="PF00271">
    <property type="entry name" value="Helicase_C"/>
    <property type="match status" value="1"/>
</dbReference>
<gene>
    <name evidence="8" type="ORF">PWYN_19925</name>
</gene>
<evidence type="ECO:0000313" key="9">
    <source>
        <dbReference type="Proteomes" id="UP000029734"/>
    </source>
</evidence>
<dbReference type="SMART" id="SM00487">
    <property type="entry name" value="DEXDc"/>
    <property type="match status" value="1"/>
</dbReference>
<dbReference type="STRING" id="268407.PWYN_19925"/>
<keyword evidence="3 8" id="KW-0347">Helicase</keyword>
<feature type="region of interest" description="Disordered" evidence="5">
    <location>
        <begin position="508"/>
        <end position="535"/>
    </location>
</feature>
<dbReference type="Pfam" id="PF00270">
    <property type="entry name" value="DEAD"/>
    <property type="match status" value="1"/>
</dbReference>
<feature type="domain" description="Helicase C-terminal" evidence="7">
    <location>
        <begin position="204"/>
        <end position="370"/>
    </location>
</feature>
<dbReference type="CDD" id="cd17990">
    <property type="entry name" value="DEXHc_HrpB"/>
    <property type="match status" value="1"/>
</dbReference>
<dbReference type="InterPro" id="IPR014001">
    <property type="entry name" value="Helicase_ATP-bd"/>
</dbReference>
<dbReference type="GO" id="GO:0004386">
    <property type="term" value="F:helicase activity"/>
    <property type="evidence" value="ECO:0007669"/>
    <property type="project" value="UniProtKB-KW"/>
</dbReference>
<evidence type="ECO:0000256" key="4">
    <source>
        <dbReference type="ARBA" id="ARBA00022840"/>
    </source>
</evidence>
<dbReference type="FunFam" id="3.40.50.300:FF:002125">
    <property type="entry name" value="ATP-dependent helicase HrpB"/>
    <property type="match status" value="1"/>
</dbReference>
<comment type="caution">
    <text evidence="8">The sequence shown here is derived from an EMBL/GenBank/DDBJ whole genome shotgun (WGS) entry which is preliminary data.</text>
</comment>
<evidence type="ECO:0000256" key="3">
    <source>
        <dbReference type="ARBA" id="ARBA00022806"/>
    </source>
</evidence>
<keyword evidence="9" id="KW-1185">Reference proteome</keyword>
<dbReference type="PANTHER" id="PTHR43519:SF1">
    <property type="entry name" value="ATP-DEPENDENT RNA HELICASE HRPB"/>
    <property type="match status" value="1"/>
</dbReference>
<dbReference type="GO" id="GO:0003676">
    <property type="term" value="F:nucleic acid binding"/>
    <property type="evidence" value="ECO:0007669"/>
    <property type="project" value="InterPro"/>
</dbReference>
<evidence type="ECO:0000259" key="6">
    <source>
        <dbReference type="PROSITE" id="PS51192"/>
    </source>
</evidence>
<protein>
    <submittedName>
        <fullName evidence="8">ATP-dependent helicase</fullName>
    </submittedName>
</protein>
<dbReference type="GO" id="GO:0005524">
    <property type="term" value="F:ATP binding"/>
    <property type="evidence" value="ECO:0007669"/>
    <property type="project" value="UniProtKB-KW"/>
</dbReference>
<dbReference type="NCBIfam" id="TIGR01970">
    <property type="entry name" value="DEAH_box_HrpB"/>
    <property type="match status" value="1"/>
</dbReference>
<organism evidence="8 9">
    <name type="scientific">Paenibacillus wynnii</name>
    <dbReference type="NCBI Taxonomy" id="268407"/>
    <lineage>
        <taxon>Bacteria</taxon>
        <taxon>Bacillati</taxon>
        <taxon>Bacillota</taxon>
        <taxon>Bacilli</taxon>
        <taxon>Bacillales</taxon>
        <taxon>Paenibacillaceae</taxon>
        <taxon>Paenibacillus</taxon>
    </lineage>
</organism>